<evidence type="ECO:0000256" key="1">
    <source>
        <dbReference type="SAM" id="SignalP"/>
    </source>
</evidence>
<protein>
    <submittedName>
        <fullName evidence="2">Uncharacterized protein</fullName>
    </submittedName>
</protein>
<name>D1FVF4_BEABA</name>
<accession>D1FVF4</accession>
<dbReference type="EMBL" id="FJ439897">
    <property type="protein sequence ID" value="ACR78145.1"/>
    <property type="molecule type" value="Genomic_DNA"/>
</dbReference>
<dbReference type="AlphaFoldDB" id="D1FVF4"/>
<reference evidence="2" key="1">
    <citation type="journal article" date="2009" name="Fungal Genet. Biol.">
        <title>Biosynthesis of the cyclooligomer depsipeptide bassianolide, an insecticidal virulence factor of Beauveria bassiana.</title>
        <authorList>
            <person name="Xu Y."/>
            <person name="Orozco R."/>
            <person name="Kithsiri Wijeratne E.M."/>
            <person name="Espinosa-Artiles P."/>
            <person name="Leslie Gunatilaka A.A."/>
            <person name="Patricia Stock S."/>
            <person name="Molnar I."/>
        </authorList>
    </citation>
    <scope>NUCLEOTIDE SEQUENCE</scope>
    <source>
        <strain evidence="2">ATCC 7159</strain>
    </source>
</reference>
<sequence>MTQLLVLFKLVVGGFALSFVLRNRDDGSIHYYISPGPLLPRFRVDTRHTGTFSRIFRKPENAIFTAAIPLLRALTPRRMAFTGPIVRCSPNGTIFNNYELSSVAYGRRVDKSEFFAANFGTDATFNSKYYEDYVKRPL</sequence>
<keyword evidence="1" id="KW-0732">Signal</keyword>
<evidence type="ECO:0000313" key="2">
    <source>
        <dbReference type="EMBL" id="ACR78145.1"/>
    </source>
</evidence>
<feature type="chain" id="PRO_5003021834" evidence="1">
    <location>
        <begin position="17"/>
        <end position="138"/>
    </location>
</feature>
<organism evidence="2">
    <name type="scientific">Beauveria bassiana</name>
    <name type="common">White muscardine disease fungus</name>
    <name type="synonym">Tritirachium shiotae</name>
    <dbReference type="NCBI Taxonomy" id="176275"/>
    <lineage>
        <taxon>Eukaryota</taxon>
        <taxon>Fungi</taxon>
        <taxon>Dikarya</taxon>
        <taxon>Ascomycota</taxon>
        <taxon>Pezizomycotina</taxon>
        <taxon>Sordariomycetes</taxon>
        <taxon>Hypocreomycetidae</taxon>
        <taxon>Hypocreales</taxon>
        <taxon>Cordycipitaceae</taxon>
        <taxon>Beauveria</taxon>
    </lineage>
</organism>
<feature type="signal peptide" evidence="1">
    <location>
        <begin position="1"/>
        <end position="16"/>
    </location>
</feature>
<proteinExistence type="predicted"/>